<name>A0A179FHC4_METCM</name>
<sequence>MYSKPGFHTLLQLGQVAAAFAAPYTWPSDTDFLESLLYEQVGHDAFTPAAVVAPCGNVVLGKGRSVPAEWIRTAYHDMATADVAAGTGGMDASIGFELDRAENPGLASFTETLGNMKQHLTSRSSMADLIAMGAIVSVGACSNGSVLIPFRTGRVDAKEAGPKGVPEPQQEIDSHVSAFKRQGFNKAEMIGLVACGHTLGGVHGVDFPTIVPVPVNDPTKDEHTQTFDNTTEKFDNIVASDYVNNIQQNALAFGHNQTTRSDARIFDSDGKVEIKKLAASNDYFLKTCGSLLERMVNTVPKKVKLTPPIQPVPVKPLKLFATINSNGKMKLSGRIRLFDTFEGKPDRSVEITFYPRSGADCAKTKSCVQAKAIVDPQSWTATTYAAYPSFPLFKRYDFEVEVPISVGVSGFTVAVTDKINGKFQTTKYDNNGKKFPFRDTLLTQHNLSCEETTNKGLLNLTIAVRDDAKLDSVSGTVEVPSSLSALVPYVKSVPITFKKMRAIPKAGYSLYNAQHVYQPGSYRRVYNLVGKSGKTTEQSVFHEAKELPN</sequence>
<accession>A0A179FHC4</accession>
<keyword evidence="1 5" id="KW-0575">Peroxidase</keyword>
<evidence type="ECO:0000256" key="3">
    <source>
        <dbReference type="ARBA" id="ARBA00023002"/>
    </source>
</evidence>
<keyword evidence="2" id="KW-0349">Heme</keyword>
<dbReference type="Gene3D" id="1.10.520.10">
    <property type="match status" value="1"/>
</dbReference>
<dbReference type="EMBL" id="LSBJ02000005">
    <property type="protein sequence ID" value="OAQ65015.2"/>
    <property type="molecule type" value="Genomic_DNA"/>
</dbReference>
<evidence type="ECO:0000256" key="2">
    <source>
        <dbReference type="ARBA" id="ARBA00022617"/>
    </source>
</evidence>
<dbReference type="EC" id="1.11.1.-" evidence="5"/>
<protein>
    <recommendedName>
        <fullName evidence="5">Peroxidase</fullName>
        <ecNumber evidence="5">1.11.1.-</ecNumber>
    </recommendedName>
</protein>
<dbReference type="GeneID" id="28858043"/>
<comment type="similarity">
    <text evidence="4">Belongs to the peroxidase family.</text>
</comment>
<proteinExistence type="inferred from homology"/>
<dbReference type="STRING" id="1380566.A0A179FHC4"/>
<dbReference type="PROSITE" id="PS50873">
    <property type="entry name" value="PEROXIDASE_4"/>
    <property type="match status" value="1"/>
</dbReference>
<evidence type="ECO:0000256" key="5">
    <source>
        <dbReference type="RuleBase" id="RU363051"/>
    </source>
</evidence>
<reference evidence="7 8" key="1">
    <citation type="journal article" date="2016" name="PLoS Pathog.">
        <title>Biosynthesis of antibiotic leucinostatins in bio-control fungus Purpureocillium lilacinum and their inhibition on phytophthora revealed by genome mining.</title>
        <authorList>
            <person name="Wang G."/>
            <person name="Liu Z."/>
            <person name="Lin R."/>
            <person name="Li E."/>
            <person name="Mao Z."/>
            <person name="Ling J."/>
            <person name="Yang Y."/>
            <person name="Yin W.B."/>
            <person name="Xie B."/>
        </authorList>
    </citation>
    <scope>NUCLEOTIDE SEQUENCE [LARGE SCALE GENOMIC DNA]</scope>
    <source>
        <strain evidence="7">170</strain>
    </source>
</reference>
<dbReference type="GO" id="GO:0020037">
    <property type="term" value="F:heme binding"/>
    <property type="evidence" value="ECO:0007669"/>
    <property type="project" value="UniProtKB-UniRule"/>
</dbReference>
<keyword evidence="3 5" id="KW-0560">Oxidoreductase</keyword>
<evidence type="ECO:0000313" key="8">
    <source>
        <dbReference type="Proteomes" id="UP000078397"/>
    </source>
</evidence>
<dbReference type="RefSeq" id="XP_022284311.1">
    <property type="nucleotide sequence ID" value="XM_022429006.1"/>
</dbReference>
<dbReference type="GO" id="GO:0042744">
    <property type="term" value="P:hydrogen peroxide catabolic process"/>
    <property type="evidence" value="ECO:0007669"/>
    <property type="project" value="TreeGrafter"/>
</dbReference>
<dbReference type="SUPFAM" id="SSF48113">
    <property type="entry name" value="Heme-dependent peroxidases"/>
    <property type="match status" value="1"/>
</dbReference>
<dbReference type="OrthoDB" id="5985073at2759"/>
<dbReference type="GO" id="GO:0034599">
    <property type="term" value="P:cellular response to oxidative stress"/>
    <property type="evidence" value="ECO:0007669"/>
    <property type="project" value="InterPro"/>
</dbReference>
<dbReference type="Pfam" id="PF00141">
    <property type="entry name" value="peroxidase"/>
    <property type="match status" value="1"/>
</dbReference>
<evidence type="ECO:0000256" key="4">
    <source>
        <dbReference type="RuleBase" id="RU004241"/>
    </source>
</evidence>
<dbReference type="GO" id="GO:0000302">
    <property type="term" value="P:response to reactive oxygen species"/>
    <property type="evidence" value="ECO:0007669"/>
    <property type="project" value="TreeGrafter"/>
</dbReference>
<dbReference type="Gene3D" id="1.10.420.10">
    <property type="entry name" value="Peroxidase, domain 2"/>
    <property type="match status" value="1"/>
</dbReference>
<dbReference type="InterPro" id="IPR010255">
    <property type="entry name" value="Haem_peroxidase_sf"/>
</dbReference>
<keyword evidence="2" id="KW-0479">Metal-binding</keyword>
<dbReference type="Proteomes" id="UP000078397">
    <property type="component" value="Unassembled WGS sequence"/>
</dbReference>
<evidence type="ECO:0000256" key="1">
    <source>
        <dbReference type="ARBA" id="ARBA00022559"/>
    </source>
</evidence>
<evidence type="ECO:0000259" key="6">
    <source>
        <dbReference type="PROSITE" id="PS50873"/>
    </source>
</evidence>
<dbReference type="GO" id="GO:0046872">
    <property type="term" value="F:metal ion binding"/>
    <property type="evidence" value="ECO:0007669"/>
    <property type="project" value="UniProtKB-UniRule"/>
</dbReference>
<dbReference type="AlphaFoldDB" id="A0A179FHC4"/>
<dbReference type="PANTHER" id="PTHR31356">
    <property type="entry name" value="THYLAKOID LUMENAL 29 KDA PROTEIN, CHLOROPLASTIC-RELATED"/>
    <property type="match status" value="1"/>
</dbReference>
<feature type="domain" description="Plant heme peroxidase family profile" evidence="6">
    <location>
        <begin position="51"/>
        <end position="336"/>
    </location>
</feature>
<keyword evidence="2" id="KW-0408">Iron</keyword>
<evidence type="ECO:0000313" key="7">
    <source>
        <dbReference type="EMBL" id="OAQ65015.2"/>
    </source>
</evidence>
<dbReference type="KEGG" id="pchm:VFPPC_16296"/>
<gene>
    <name evidence="7" type="ORF">VFPPC_16296</name>
</gene>
<comment type="caution">
    <text evidence="7">The sequence shown here is derived from an EMBL/GenBank/DDBJ whole genome shotgun (WGS) entry which is preliminary data.</text>
</comment>
<dbReference type="InterPro" id="IPR044831">
    <property type="entry name" value="Ccp1-like"/>
</dbReference>
<dbReference type="GO" id="GO:0004601">
    <property type="term" value="F:peroxidase activity"/>
    <property type="evidence" value="ECO:0007669"/>
    <property type="project" value="UniProtKB-KW"/>
</dbReference>
<keyword evidence="8" id="KW-1185">Reference proteome</keyword>
<dbReference type="PANTHER" id="PTHR31356:SF53">
    <property type="entry name" value="HEME PEROXIDASE"/>
    <property type="match status" value="1"/>
</dbReference>
<organism evidence="7 8">
    <name type="scientific">Pochonia chlamydosporia 170</name>
    <dbReference type="NCBI Taxonomy" id="1380566"/>
    <lineage>
        <taxon>Eukaryota</taxon>
        <taxon>Fungi</taxon>
        <taxon>Dikarya</taxon>
        <taxon>Ascomycota</taxon>
        <taxon>Pezizomycotina</taxon>
        <taxon>Sordariomycetes</taxon>
        <taxon>Hypocreomycetidae</taxon>
        <taxon>Hypocreales</taxon>
        <taxon>Clavicipitaceae</taxon>
        <taxon>Pochonia</taxon>
    </lineage>
</organism>
<dbReference type="InterPro" id="IPR002016">
    <property type="entry name" value="Haem_peroxidase"/>
</dbReference>